<dbReference type="InterPro" id="IPR017737">
    <property type="entry name" value="TssE1-like"/>
</dbReference>
<dbReference type="PANTHER" id="PTHR38595:SF1">
    <property type="entry name" value="TYPE VI SECRETION SYSTEM COMPONENT TSSE1"/>
    <property type="match status" value="1"/>
</dbReference>
<name>A0A7Z2JIP3_9BURK</name>
<dbReference type="RefSeq" id="WP_158954094.1">
    <property type="nucleotide sequence ID" value="NZ_CP046914.1"/>
</dbReference>
<dbReference type="InterPro" id="IPR053176">
    <property type="entry name" value="T6SS_TssE1-like"/>
</dbReference>
<evidence type="ECO:0000313" key="3">
    <source>
        <dbReference type="Proteomes" id="UP000433577"/>
    </source>
</evidence>
<accession>A0A7Z2JIP3</accession>
<evidence type="ECO:0000313" key="2">
    <source>
        <dbReference type="EMBL" id="QGZ64550.1"/>
    </source>
</evidence>
<keyword evidence="3" id="KW-1185">Reference proteome</keyword>
<dbReference type="OrthoDB" id="119583at2"/>
<proteinExistence type="predicted"/>
<organism evidence="2 3">
    <name type="scientific">Paraburkholderia acidisoli</name>
    <dbReference type="NCBI Taxonomy" id="2571748"/>
    <lineage>
        <taxon>Bacteria</taxon>
        <taxon>Pseudomonadati</taxon>
        <taxon>Pseudomonadota</taxon>
        <taxon>Betaproteobacteria</taxon>
        <taxon>Burkholderiales</taxon>
        <taxon>Burkholderiaceae</taxon>
        <taxon>Paraburkholderia</taxon>
    </lineage>
</organism>
<reference evidence="2 3" key="1">
    <citation type="submission" date="2019-12" db="EMBL/GenBank/DDBJ databases">
        <title>Paraburkholderia acidiphila 7Q-K02 sp. nov and Paraburkholderia acidisoli DHF22 sp. nov., two strains isolated from forest soil.</title>
        <authorList>
            <person name="Gao Z."/>
            <person name="Qiu L."/>
        </authorList>
    </citation>
    <scope>NUCLEOTIDE SEQUENCE [LARGE SCALE GENOMIC DNA]</scope>
    <source>
        <strain evidence="2 3">DHF22</strain>
    </source>
</reference>
<feature type="domain" description="IraD/Gp25-like" evidence="1">
    <location>
        <begin position="52"/>
        <end position="155"/>
    </location>
</feature>
<dbReference type="SUPFAM" id="SSF160719">
    <property type="entry name" value="gpW/gp25-like"/>
    <property type="match status" value="1"/>
</dbReference>
<gene>
    <name evidence="2" type="primary">tssE</name>
    <name evidence="2" type="ORF">FAZ98_20345</name>
</gene>
<dbReference type="EMBL" id="CP046914">
    <property type="protein sequence ID" value="QGZ64550.1"/>
    <property type="molecule type" value="Genomic_DNA"/>
</dbReference>
<dbReference type="NCBIfam" id="TIGR03357">
    <property type="entry name" value="VI_zyme"/>
    <property type="match status" value="1"/>
</dbReference>
<dbReference type="PANTHER" id="PTHR38595">
    <property type="entry name" value="CYTOPLASMIC PROTEIN-RELATED"/>
    <property type="match status" value="1"/>
</dbReference>
<dbReference type="KEGG" id="pacs:FAZ98_20345"/>
<sequence length="181" mass="20580">MTRRRFRAPDDATGAPRRANAYLMPTLIDRLADTAPHRQHEAPDEYAMTRSQMRDIVQRDLAYLLNTTSLDDLLDRERYPEAAASTINYGVPALAGTFVASRNWADIEQIIRRAILDFEPRLIPGHLMVVPMPGGEAASYNNVSFEIRGMIQMDPYPLEFMVQSTLDLETSQLNVARRRSE</sequence>
<protein>
    <submittedName>
        <fullName evidence="2">Type VI secretion system baseplate subunit TssE</fullName>
    </submittedName>
</protein>
<dbReference type="InterPro" id="IPR007048">
    <property type="entry name" value="IraD/Gp25-like"/>
</dbReference>
<dbReference type="Pfam" id="PF04965">
    <property type="entry name" value="GPW_gp25"/>
    <property type="match status" value="1"/>
</dbReference>
<evidence type="ECO:0000259" key="1">
    <source>
        <dbReference type="Pfam" id="PF04965"/>
    </source>
</evidence>
<dbReference type="Proteomes" id="UP000433577">
    <property type="component" value="Chromosome 2"/>
</dbReference>
<dbReference type="AlphaFoldDB" id="A0A7Z2JIP3"/>